<evidence type="ECO:0000256" key="1">
    <source>
        <dbReference type="SAM" id="SignalP"/>
    </source>
</evidence>
<accession>A0A420DM24</accession>
<keyword evidence="1" id="KW-0732">Signal</keyword>
<sequence length="366" mass="42502">MLKKHFITSLTLLIFISGHAQFHTLKIPQRSNHVIEQQQLAVTDIILDYSSPSVNKRDVWNDPNVIPQYGNPIAWRAGANMNTTIEFTTNVKIEGKELKAGKYGFHIIPKGEIYTLLFAHNNNQWGSYYLDLENDVTLSIDVKATNCTFSEKLDFEFFDWKENSVKIGLEWAKQKIAFEVSVNLNKTVVDSFRNELRGINTYHWQAWNDAANWCLNHNTNLSEALLWVNRSIHGGFNGFASNKNFTNISTKIKLLKKLNKTEVLNETLEELYTLDYKDYEAYDFSRYLLEQKEYLVAKTFLNKANNKHPKRWFLILNRDVANYFLGNAKDAISSIKNNIELAPKNFQPRLNKIIKEMESNTYTLPK</sequence>
<dbReference type="Gene3D" id="1.25.40.10">
    <property type="entry name" value="Tetratricopeptide repeat domain"/>
    <property type="match status" value="1"/>
</dbReference>
<organism evidence="2 3">
    <name type="scientific">Ichthyenterobacterium magnum</name>
    <dbReference type="NCBI Taxonomy" id="1230530"/>
    <lineage>
        <taxon>Bacteria</taxon>
        <taxon>Pseudomonadati</taxon>
        <taxon>Bacteroidota</taxon>
        <taxon>Flavobacteriia</taxon>
        <taxon>Flavobacteriales</taxon>
        <taxon>Flavobacteriaceae</taxon>
        <taxon>Ichthyenterobacterium</taxon>
    </lineage>
</organism>
<name>A0A420DM24_9FLAO</name>
<dbReference type="RefSeq" id="WP_120200566.1">
    <property type="nucleotide sequence ID" value="NZ_RAQJ01000002.1"/>
</dbReference>
<proteinExistence type="predicted"/>
<evidence type="ECO:0000313" key="3">
    <source>
        <dbReference type="Proteomes" id="UP000284892"/>
    </source>
</evidence>
<dbReference type="SUPFAM" id="SSF48452">
    <property type="entry name" value="TPR-like"/>
    <property type="match status" value="1"/>
</dbReference>
<dbReference type="InterPro" id="IPR011990">
    <property type="entry name" value="TPR-like_helical_dom_sf"/>
</dbReference>
<dbReference type="AlphaFoldDB" id="A0A420DM24"/>
<dbReference type="OrthoDB" id="1400571at2"/>
<gene>
    <name evidence="2" type="ORF">BXY80_1431</name>
</gene>
<comment type="caution">
    <text evidence="2">The sequence shown here is derived from an EMBL/GenBank/DDBJ whole genome shotgun (WGS) entry which is preliminary data.</text>
</comment>
<evidence type="ECO:0008006" key="4">
    <source>
        <dbReference type="Google" id="ProtNLM"/>
    </source>
</evidence>
<dbReference type="Proteomes" id="UP000284892">
    <property type="component" value="Unassembled WGS sequence"/>
</dbReference>
<protein>
    <recommendedName>
        <fullName evidence="4">DUF2911 family protein</fullName>
    </recommendedName>
</protein>
<dbReference type="InterPro" id="IPR021314">
    <property type="entry name" value="DUF2911"/>
</dbReference>
<feature type="signal peptide" evidence="1">
    <location>
        <begin position="1"/>
        <end position="20"/>
    </location>
</feature>
<feature type="chain" id="PRO_5019518629" description="DUF2911 family protein" evidence="1">
    <location>
        <begin position="21"/>
        <end position="366"/>
    </location>
</feature>
<dbReference type="Pfam" id="PF11138">
    <property type="entry name" value="DUF2911"/>
    <property type="match status" value="1"/>
</dbReference>
<keyword evidence="3" id="KW-1185">Reference proteome</keyword>
<dbReference type="EMBL" id="RAQJ01000002">
    <property type="protein sequence ID" value="RKE95245.1"/>
    <property type="molecule type" value="Genomic_DNA"/>
</dbReference>
<evidence type="ECO:0000313" key="2">
    <source>
        <dbReference type="EMBL" id="RKE95245.1"/>
    </source>
</evidence>
<reference evidence="2 3" key="1">
    <citation type="submission" date="2018-09" db="EMBL/GenBank/DDBJ databases">
        <title>Genomic Encyclopedia of Archaeal and Bacterial Type Strains, Phase II (KMG-II): from individual species to whole genera.</title>
        <authorList>
            <person name="Goeker M."/>
        </authorList>
    </citation>
    <scope>NUCLEOTIDE SEQUENCE [LARGE SCALE GENOMIC DNA]</scope>
    <source>
        <strain evidence="2 3">DSM 26283</strain>
    </source>
</reference>